<evidence type="ECO:0000256" key="2">
    <source>
        <dbReference type="ARBA" id="ARBA00022475"/>
    </source>
</evidence>
<keyword evidence="8" id="KW-1185">Reference proteome</keyword>
<evidence type="ECO:0000256" key="5">
    <source>
        <dbReference type="ARBA" id="ARBA00023136"/>
    </source>
</evidence>
<gene>
    <name evidence="7" type="ORF">HII17_11050</name>
</gene>
<dbReference type="PANTHER" id="PTHR30250">
    <property type="entry name" value="PST FAMILY PREDICTED COLANIC ACID TRANSPORTER"/>
    <property type="match status" value="1"/>
</dbReference>
<feature type="transmembrane region" description="Helical" evidence="6">
    <location>
        <begin position="363"/>
        <end position="382"/>
    </location>
</feature>
<dbReference type="InterPro" id="IPR050833">
    <property type="entry name" value="Poly_Biosynth_Transport"/>
</dbReference>
<dbReference type="Pfam" id="PF13440">
    <property type="entry name" value="Polysacc_synt_3"/>
    <property type="match status" value="1"/>
</dbReference>
<feature type="transmembrane region" description="Helical" evidence="6">
    <location>
        <begin position="155"/>
        <end position="175"/>
    </location>
</feature>
<feature type="transmembrane region" description="Helical" evidence="6">
    <location>
        <begin position="101"/>
        <end position="121"/>
    </location>
</feature>
<evidence type="ECO:0000256" key="6">
    <source>
        <dbReference type="SAM" id="Phobius"/>
    </source>
</evidence>
<feature type="transmembrane region" description="Helical" evidence="6">
    <location>
        <begin position="196"/>
        <end position="218"/>
    </location>
</feature>
<feature type="transmembrane region" description="Helical" evidence="6">
    <location>
        <begin position="339"/>
        <end position="357"/>
    </location>
</feature>
<comment type="caution">
    <text evidence="7">The sequence shown here is derived from an EMBL/GenBank/DDBJ whole genome shotgun (WGS) entry which is preliminary data.</text>
</comment>
<feature type="transmembrane region" description="Helical" evidence="6">
    <location>
        <begin position="26"/>
        <end position="47"/>
    </location>
</feature>
<dbReference type="Proteomes" id="UP000568664">
    <property type="component" value="Unassembled WGS sequence"/>
</dbReference>
<sequence length="423" mass="46681">MKGVSLVMLPVYTHYLSPEEYGRLEVIVVFSNLASIFLGFGLVEALYRYVGLATQDECKKQHAAECLLLAVIIAAIAYIFFHFFSSAIALYLPGNITEHEIYLLGVALALGGVVNVPLAWVRITARAGLFFKVTMAKVILQVAMSFYWLTQGLGVESILASGAISTVVIACYLCQLQYRETGFKFSTANLKSIVNYGWPILIGGAATFALAGLDRWLLAEYFGAEDIATYAIALKFALVPVLLIQPFTLWWYPKRFSVLQQTDGVILNAKFATFGAVLAVSMCALLGLIGPILIQWLTPREYHHAANLLPGLLLCTSLKLISELLNLGCYIDANSQKQMVINMVASVVGALLLFVLIPNYHVVGAIASLLVAYSVRTFLFYFHSQRRLYLPYKLTYLFSALSAFVLITFIGQHLEAPLWLAAK</sequence>
<keyword evidence="2" id="KW-1003">Cell membrane</keyword>
<name>A0A7Y0Q7E4_9GAMM</name>
<reference evidence="7 8" key="1">
    <citation type="submission" date="2020-04" db="EMBL/GenBank/DDBJ databases">
        <title>Thalassotalea sp. M1531, isolated from the surface of marine red alga.</title>
        <authorList>
            <person name="Pang L."/>
            <person name="Lu D.-C."/>
        </authorList>
    </citation>
    <scope>NUCLEOTIDE SEQUENCE [LARGE SCALE GENOMIC DNA]</scope>
    <source>
        <strain evidence="7 8">M1531</strain>
    </source>
</reference>
<feature type="transmembrane region" description="Helical" evidence="6">
    <location>
        <begin position="394"/>
        <end position="414"/>
    </location>
</feature>
<accession>A0A7Y0Q7E4</accession>
<dbReference type="GO" id="GO:0005886">
    <property type="term" value="C:plasma membrane"/>
    <property type="evidence" value="ECO:0007669"/>
    <property type="project" value="UniProtKB-SubCell"/>
</dbReference>
<proteinExistence type="predicted"/>
<dbReference type="AlphaFoldDB" id="A0A7Y0Q7E4"/>
<evidence type="ECO:0000256" key="4">
    <source>
        <dbReference type="ARBA" id="ARBA00022989"/>
    </source>
</evidence>
<keyword evidence="5 6" id="KW-0472">Membrane</keyword>
<dbReference type="EMBL" id="JABBXH010000003">
    <property type="protein sequence ID" value="NMP32106.1"/>
    <property type="molecule type" value="Genomic_DNA"/>
</dbReference>
<feature type="transmembrane region" description="Helical" evidence="6">
    <location>
        <begin position="128"/>
        <end position="149"/>
    </location>
</feature>
<evidence type="ECO:0000313" key="7">
    <source>
        <dbReference type="EMBL" id="NMP32106.1"/>
    </source>
</evidence>
<feature type="transmembrane region" description="Helical" evidence="6">
    <location>
        <begin position="308"/>
        <end position="327"/>
    </location>
</feature>
<evidence type="ECO:0000313" key="8">
    <source>
        <dbReference type="Proteomes" id="UP000568664"/>
    </source>
</evidence>
<comment type="subcellular location">
    <subcellularLocation>
        <location evidence="1">Cell membrane</location>
        <topology evidence="1">Multi-pass membrane protein</topology>
    </subcellularLocation>
</comment>
<feature type="transmembrane region" description="Helical" evidence="6">
    <location>
        <begin position="67"/>
        <end position="89"/>
    </location>
</feature>
<feature type="transmembrane region" description="Helical" evidence="6">
    <location>
        <begin position="273"/>
        <end position="296"/>
    </location>
</feature>
<feature type="transmembrane region" description="Helical" evidence="6">
    <location>
        <begin position="230"/>
        <end position="252"/>
    </location>
</feature>
<evidence type="ECO:0000256" key="1">
    <source>
        <dbReference type="ARBA" id="ARBA00004651"/>
    </source>
</evidence>
<keyword evidence="3 6" id="KW-0812">Transmembrane</keyword>
<dbReference type="PANTHER" id="PTHR30250:SF11">
    <property type="entry name" value="O-ANTIGEN TRANSPORTER-RELATED"/>
    <property type="match status" value="1"/>
</dbReference>
<protein>
    <submittedName>
        <fullName evidence="7">Lipopolysaccharide biosynthesis protein</fullName>
    </submittedName>
</protein>
<evidence type="ECO:0000256" key="3">
    <source>
        <dbReference type="ARBA" id="ARBA00022692"/>
    </source>
</evidence>
<organism evidence="7 8">
    <name type="scientific">Thalassotalea algicola</name>
    <dbReference type="NCBI Taxonomy" id="2716224"/>
    <lineage>
        <taxon>Bacteria</taxon>
        <taxon>Pseudomonadati</taxon>
        <taxon>Pseudomonadota</taxon>
        <taxon>Gammaproteobacteria</taxon>
        <taxon>Alteromonadales</taxon>
        <taxon>Colwelliaceae</taxon>
        <taxon>Thalassotalea</taxon>
    </lineage>
</organism>
<keyword evidence="4 6" id="KW-1133">Transmembrane helix</keyword>